<comment type="caution">
    <text evidence="4">The sequence shown here is derived from an EMBL/GenBank/DDBJ whole genome shotgun (WGS) entry which is preliminary data.</text>
</comment>
<evidence type="ECO:0008006" key="6">
    <source>
        <dbReference type="Google" id="ProtNLM"/>
    </source>
</evidence>
<dbReference type="PATRIC" id="fig|1117379.3.peg.3786"/>
<dbReference type="eggNOG" id="ENOG50323HF">
    <property type="taxonomic scope" value="Bacteria"/>
</dbReference>
<protein>
    <recommendedName>
        <fullName evidence="6">Prepilin-type N-terminal cleavage/methylation domain-containing protein</fullName>
    </recommendedName>
</protein>
<dbReference type="GO" id="GO:0030420">
    <property type="term" value="P:establishment of competence for transformation"/>
    <property type="evidence" value="ECO:0007669"/>
    <property type="project" value="UniProtKB-KW"/>
</dbReference>
<dbReference type="RefSeq" id="WP_007086650.1">
    <property type="nucleotide sequence ID" value="NZ_AJLS01000125.1"/>
</dbReference>
<keyword evidence="3" id="KW-0472">Membrane</keyword>
<accession>K6DC33</accession>
<dbReference type="InterPro" id="IPR012902">
    <property type="entry name" value="N_methyl_site"/>
</dbReference>
<feature type="transmembrane region" description="Helical" evidence="3">
    <location>
        <begin position="12"/>
        <end position="34"/>
    </location>
</feature>
<dbReference type="OrthoDB" id="2883887at2"/>
<name>K6DC33_9BACI</name>
<evidence type="ECO:0000256" key="2">
    <source>
        <dbReference type="ARBA" id="ARBA00023287"/>
    </source>
</evidence>
<evidence type="ECO:0000313" key="5">
    <source>
        <dbReference type="Proteomes" id="UP000006316"/>
    </source>
</evidence>
<dbReference type="EMBL" id="AJLS01000125">
    <property type="protein sequence ID" value="EKN65869.1"/>
    <property type="molecule type" value="Genomic_DNA"/>
</dbReference>
<dbReference type="NCBIfam" id="TIGR02532">
    <property type="entry name" value="IV_pilin_GFxxxE"/>
    <property type="match status" value="1"/>
</dbReference>
<proteinExistence type="predicted"/>
<keyword evidence="3" id="KW-0812">Transmembrane</keyword>
<dbReference type="STRING" id="1117379.BABA_18282"/>
<keyword evidence="2" id="KW-0178">Competence</keyword>
<reference evidence="4 5" key="1">
    <citation type="journal article" date="2012" name="Front. Microbiol.">
        <title>Redundancy and modularity in membrane-associated dissimilatory nitrate reduction in Bacillus.</title>
        <authorList>
            <person name="Heylen K."/>
            <person name="Keltjens J."/>
        </authorList>
    </citation>
    <scope>NUCLEOTIDE SEQUENCE [LARGE SCALE GENOMIC DNA]</scope>
    <source>
        <strain evidence="5">LMG 21833T</strain>
    </source>
</reference>
<comment type="subcellular location">
    <subcellularLocation>
        <location evidence="1">Cell surface</location>
    </subcellularLocation>
</comment>
<keyword evidence="3" id="KW-1133">Transmembrane helix</keyword>
<evidence type="ECO:0000313" key="4">
    <source>
        <dbReference type="EMBL" id="EKN65869.1"/>
    </source>
</evidence>
<evidence type="ECO:0000256" key="1">
    <source>
        <dbReference type="ARBA" id="ARBA00004241"/>
    </source>
</evidence>
<gene>
    <name evidence="4" type="ORF">BABA_18282</name>
</gene>
<sequence>MKENFQSQKGLTLVEILVSIVLLGIILTSFMGFFTQSALFTKKNENKLGTMQTAQKYISLIEEVSKEELSNYSLTKDLTKKVILDSKDKIDALILPDEPIKSSYNIQAEFTTKDTDSTIPDNLIKIKLIIKDPNDVNNMSITYTYISRK</sequence>
<evidence type="ECO:0000256" key="3">
    <source>
        <dbReference type="SAM" id="Phobius"/>
    </source>
</evidence>
<keyword evidence="5" id="KW-1185">Reference proteome</keyword>
<organism evidence="4 5">
    <name type="scientific">Neobacillus bataviensis LMG 21833</name>
    <dbReference type="NCBI Taxonomy" id="1117379"/>
    <lineage>
        <taxon>Bacteria</taxon>
        <taxon>Bacillati</taxon>
        <taxon>Bacillota</taxon>
        <taxon>Bacilli</taxon>
        <taxon>Bacillales</taxon>
        <taxon>Bacillaceae</taxon>
        <taxon>Neobacillus</taxon>
    </lineage>
</organism>
<dbReference type="PROSITE" id="PS00409">
    <property type="entry name" value="PROKAR_NTER_METHYL"/>
    <property type="match status" value="1"/>
</dbReference>
<dbReference type="GO" id="GO:0009986">
    <property type="term" value="C:cell surface"/>
    <property type="evidence" value="ECO:0007669"/>
    <property type="project" value="UniProtKB-SubCell"/>
</dbReference>
<dbReference type="Pfam" id="PF07963">
    <property type="entry name" value="N_methyl"/>
    <property type="match status" value="1"/>
</dbReference>
<dbReference type="Proteomes" id="UP000006316">
    <property type="component" value="Unassembled WGS sequence"/>
</dbReference>
<dbReference type="AlphaFoldDB" id="K6DC33"/>